<dbReference type="SMART" id="SM00331">
    <property type="entry name" value="PP2C_SIG"/>
    <property type="match status" value="1"/>
</dbReference>
<evidence type="ECO:0000313" key="9">
    <source>
        <dbReference type="Proteomes" id="UP001596066"/>
    </source>
</evidence>
<dbReference type="Pfam" id="PF03861">
    <property type="entry name" value="ANTAR"/>
    <property type="match status" value="1"/>
</dbReference>
<dbReference type="Pfam" id="PF13185">
    <property type="entry name" value="GAF_2"/>
    <property type="match status" value="1"/>
</dbReference>
<dbReference type="InterPro" id="IPR052016">
    <property type="entry name" value="Bact_Sigma-Reg"/>
</dbReference>
<evidence type="ECO:0000256" key="1">
    <source>
        <dbReference type="ARBA" id="ARBA00022679"/>
    </source>
</evidence>
<dbReference type="SUPFAM" id="SSF55785">
    <property type="entry name" value="PYP-like sensor domain (PAS domain)"/>
    <property type="match status" value="2"/>
</dbReference>
<dbReference type="Pfam" id="PF08448">
    <property type="entry name" value="PAS_4"/>
    <property type="match status" value="1"/>
</dbReference>
<dbReference type="InterPro" id="IPR036457">
    <property type="entry name" value="PPM-type-like_dom_sf"/>
</dbReference>
<dbReference type="Gene3D" id="3.30.450.40">
    <property type="match status" value="1"/>
</dbReference>
<keyword evidence="4" id="KW-0805">Transcription regulation</keyword>
<evidence type="ECO:0000256" key="3">
    <source>
        <dbReference type="ARBA" id="ARBA00022801"/>
    </source>
</evidence>
<feature type="domain" description="ANTAR" evidence="7">
    <location>
        <begin position="15"/>
        <end position="76"/>
    </location>
</feature>
<dbReference type="PANTHER" id="PTHR43156:SF2">
    <property type="entry name" value="STAGE II SPORULATION PROTEIN E"/>
    <property type="match status" value="1"/>
</dbReference>
<evidence type="ECO:0000256" key="6">
    <source>
        <dbReference type="SAM" id="MobiDB-lite"/>
    </source>
</evidence>
<dbReference type="EMBL" id="JBHSOC010000013">
    <property type="protein sequence ID" value="MFC5641649.1"/>
    <property type="molecule type" value="Genomic_DNA"/>
</dbReference>
<keyword evidence="1" id="KW-0808">Transferase</keyword>
<evidence type="ECO:0000256" key="5">
    <source>
        <dbReference type="ARBA" id="ARBA00023163"/>
    </source>
</evidence>
<dbReference type="InterPro" id="IPR013656">
    <property type="entry name" value="PAS_4"/>
</dbReference>
<name>A0ABW0VA35_9ACTN</name>
<protein>
    <submittedName>
        <fullName evidence="8">SpoIIE family protein phosphatase</fullName>
    </submittedName>
</protein>
<feature type="compositionally biased region" description="Low complexity" evidence="6">
    <location>
        <begin position="89"/>
        <end position="102"/>
    </location>
</feature>
<dbReference type="Gene3D" id="3.60.40.10">
    <property type="entry name" value="PPM-type phosphatase domain"/>
    <property type="match status" value="1"/>
</dbReference>
<dbReference type="SUPFAM" id="SSF55781">
    <property type="entry name" value="GAF domain-like"/>
    <property type="match status" value="1"/>
</dbReference>
<dbReference type="InterPro" id="IPR001932">
    <property type="entry name" value="PPM-type_phosphatase-like_dom"/>
</dbReference>
<dbReference type="SMART" id="SM01012">
    <property type="entry name" value="ANTAR"/>
    <property type="match status" value="1"/>
</dbReference>
<evidence type="ECO:0000256" key="4">
    <source>
        <dbReference type="ARBA" id="ARBA00023015"/>
    </source>
</evidence>
<dbReference type="Pfam" id="PF07228">
    <property type="entry name" value="SpoIIE"/>
    <property type="match status" value="1"/>
</dbReference>
<dbReference type="InterPro" id="IPR029016">
    <property type="entry name" value="GAF-like_dom_sf"/>
</dbReference>
<sequence>MTEDTVARPVLEATVDRLRAEIEGLRLAMRTRGVIEQAKGLLIARLSCTPDEAFRHLREESQRTNRRVVDIAAELLGVAAPPDAPDPAPSASASPGGTSAAPPLAPAVGPSPALPEFPPQGFAARFHLAASALASADTPDDLARLLHEVALAPLGVGAVVLALLEPDGALRITGSHGVPAQQLSQWQRIPPRTALPLAEAAHLGTTVWVDNREDFAARYPDLPGEDLIPGRTVCALPLRTGRRLIGAMKLGWPEEYHADRAAARYLSALSRLVAAELPRVLSGGPEDFGSLEPASEPWFRAVLDALLDPVLILGAIRETSGKVTDLRVEHANAATVDLAGRTGEDLVGRRLTELYPGMAAGGTLDRLLDVAASGTPYEAEAEQFVEIVGGALHASAMTLHATPFLDGVLVSWRTHDEQERRSNQLAQAQRLARLGTWSWSPGSDGITCSAETLRLLGFEDETGPLTAQQALAAVAPTHRSAVRAAAAELLAGQTPVTLEFEVPARSGYRSLRSLAEATLSAVGPPEVVAVAGVVQDVTPWRRAEQALSSTRDQLAEQRRRTRAEHLAFLSLQHALMEAPTGPLPPGLETAARYLPAERESQVGGDWYDIMTVPDGTVLVVVGDVSGHGLRAAAGMAQLRHALRGIAHDGVDPAQALDRLNRMLCHQRVDFIATALCGRLDPRTRILTWARAGHLPPVLARPGSARTLDLPEGLILGVTPRARYRTAQVRLAPEETLLAYTDGLVERRGTDLGTGVGRLLDALREYRATSLDGCLDHLLRRLDAPNPLDDTCVVGLRLR</sequence>
<dbReference type="InterPro" id="IPR003018">
    <property type="entry name" value="GAF"/>
</dbReference>
<organism evidence="8 9">
    <name type="scientific">Kitasatospora cinereorecta</name>
    <dbReference type="NCBI Taxonomy" id="285560"/>
    <lineage>
        <taxon>Bacteria</taxon>
        <taxon>Bacillati</taxon>
        <taxon>Actinomycetota</taxon>
        <taxon>Actinomycetes</taxon>
        <taxon>Kitasatosporales</taxon>
        <taxon>Streptomycetaceae</taxon>
        <taxon>Kitasatospora</taxon>
    </lineage>
</organism>
<reference evidence="9" key="1">
    <citation type="journal article" date="2019" name="Int. J. Syst. Evol. Microbiol.">
        <title>The Global Catalogue of Microorganisms (GCM) 10K type strain sequencing project: providing services to taxonomists for standard genome sequencing and annotation.</title>
        <authorList>
            <consortium name="The Broad Institute Genomics Platform"/>
            <consortium name="The Broad Institute Genome Sequencing Center for Infectious Disease"/>
            <person name="Wu L."/>
            <person name="Ma J."/>
        </authorList>
    </citation>
    <scope>NUCLEOTIDE SEQUENCE [LARGE SCALE GENOMIC DNA]</scope>
    <source>
        <strain evidence="9">CGMCC 4.1622</strain>
    </source>
</reference>
<keyword evidence="2" id="KW-0418">Kinase</keyword>
<dbReference type="InterPro" id="IPR036388">
    <property type="entry name" value="WH-like_DNA-bd_sf"/>
</dbReference>
<evidence type="ECO:0000313" key="8">
    <source>
        <dbReference type="EMBL" id="MFC5641649.1"/>
    </source>
</evidence>
<proteinExistence type="predicted"/>
<dbReference type="Gene3D" id="3.30.450.20">
    <property type="entry name" value="PAS domain"/>
    <property type="match status" value="2"/>
</dbReference>
<dbReference type="InterPro" id="IPR011006">
    <property type="entry name" value="CheY-like_superfamily"/>
</dbReference>
<evidence type="ECO:0000259" key="7">
    <source>
        <dbReference type="PROSITE" id="PS50921"/>
    </source>
</evidence>
<dbReference type="InterPro" id="IPR035965">
    <property type="entry name" value="PAS-like_dom_sf"/>
</dbReference>
<dbReference type="SUPFAM" id="SSF81606">
    <property type="entry name" value="PP2C-like"/>
    <property type="match status" value="1"/>
</dbReference>
<dbReference type="PANTHER" id="PTHR43156">
    <property type="entry name" value="STAGE II SPORULATION PROTEIN E-RELATED"/>
    <property type="match status" value="1"/>
</dbReference>
<dbReference type="InterPro" id="IPR005561">
    <property type="entry name" value="ANTAR"/>
</dbReference>
<dbReference type="SUPFAM" id="SSF52172">
    <property type="entry name" value="CheY-like"/>
    <property type="match status" value="1"/>
</dbReference>
<dbReference type="PROSITE" id="PS50921">
    <property type="entry name" value="ANTAR"/>
    <property type="match status" value="1"/>
</dbReference>
<dbReference type="Proteomes" id="UP001596066">
    <property type="component" value="Unassembled WGS sequence"/>
</dbReference>
<comment type="caution">
    <text evidence="8">The sequence shown here is derived from an EMBL/GenBank/DDBJ whole genome shotgun (WGS) entry which is preliminary data.</text>
</comment>
<keyword evidence="3" id="KW-0378">Hydrolase</keyword>
<accession>A0ABW0VA35</accession>
<keyword evidence="9" id="KW-1185">Reference proteome</keyword>
<feature type="region of interest" description="Disordered" evidence="6">
    <location>
        <begin position="79"/>
        <end position="113"/>
    </location>
</feature>
<evidence type="ECO:0000256" key="2">
    <source>
        <dbReference type="ARBA" id="ARBA00022777"/>
    </source>
</evidence>
<dbReference type="RefSeq" id="WP_346146352.1">
    <property type="nucleotide sequence ID" value="NZ_BAAAUA010000027.1"/>
</dbReference>
<keyword evidence="5" id="KW-0804">Transcription</keyword>
<dbReference type="Gene3D" id="1.10.10.10">
    <property type="entry name" value="Winged helix-like DNA-binding domain superfamily/Winged helix DNA-binding domain"/>
    <property type="match status" value="1"/>
</dbReference>
<gene>
    <name evidence="8" type="ORF">ACFPZF_09820</name>
</gene>